<dbReference type="Proteomes" id="UP000275579">
    <property type="component" value="Chromosome"/>
</dbReference>
<dbReference type="Gene3D" id="1.10.357.10">
    <property type="entry name" value="Tetracycline Repressor, domain 2"/>
    <property type="match status" value="1"/>
</dbReference>
<dbReference type="SUPFAM" id="SSF46689">
    <property type="entry name" value="Homeodomain-like"/>
    <property type="match status" value="1"/>
</dbReference>
<organism evidence="7 8">
    <name type="scientific">Streptomyces lydicus</name>
    <dbReference type="NCBI Taxonomy" id="47763"/>
    <lineage>
        <taxon>Bacteria</taxon>
        <taxon>Bacillati</taxon>
        <taxon>Actinomycetota</taxon>
        <taxon>Actinomycetes</taxon>
        <taxon>Kitasatosporales</taxon>
        <taxon>Streptomycetaceae</taxon>
        <taxon>Streptomyces</taxon>
    </lineage>
</organism>
<feature type="domain" description="HTH tetR-type" evidence="6">
    <location>
        <begin position="4"/>
        <end position="64"/>
    </location>
</feature>
<accession>A0A3Q9K370</accession>
<dbReference type="GO" id="GO:0003700">
    <property type="term" value="F:DNA-binding transcription factor activity"/>
    <property type="evidence" value="ECO:0007669"/>
    <property type="project" value="TreeGrafter"/>
</dbReference>
<evidence type="ECO:0000256" key="3">
    <source>
        <dbReference type="ARBA" id="ARBA00023163"/>
    </source>
</evidence>
<feature type="DNA-binding region" description="H-T-H motif" evidence="4">
    <location>
        <begin position="27"/>
        <end position="46"/>
    </location>
</feature>
<dbReference type="RefSeq" id="WP_127152266.1">
    <property type="nucleotide sequence ID" value="NZ_CP029042.1"/>
</dbReference>
<evidence type="ECO:0000256" key="5">
    <source>
        <dbReference type="SAM" id="MobiDB-lite"/>
    </source>
</evidence>
<evidence type="ECO:0000313" key="8">
    <source>
        <dbReference type="Proteomes" id="UP000275579"/>
    </source>
</evidence>
<gene>
    <name evidence="7" type="ORF">DDE74_21875</name>
</gene>
<dbReference type="PROSITE" id="PS01081">
    <property type="entry name" value="HTH_TETR_1"/>
    <property type="match status" value="1"/>
</dbReference>
<protein>
    <submittedName>
        <fullName evidence="7">TetR/AcrR family transcriptional regulator</fullName>
    </submittedName>
</protein>
<feature type="region of interest" description="Disordered" evidence="5">
    <location>
        <begin position="196"/>
        <end position="223"/>
    </location>
</feature>
<keyword evidence="1" id="KW-0805">Transcription regulation</keyword>
<evidence type="ECO:0000313" key="7">
    <source>
        <dbReference type="EMBL" id="AZS73243.1"/>
    </source>
</evidence>
<dbReference type="InterPro" id="IPR001647">
    <property type="entry name" value="HTH_TetR"/>
</dbReference>
<dbReference type="GO" id="GO:0000976">
    <property type="term" value="F:transcription cis-regulatory region binding"/>
    <property type="evidence" value="ECO:0007669"/>
    <property type="project" value="TreeGrafter"/>
</dbReference>
<dbReference type="InterPro" id="IPR023772">
    <property type="entry name" value="DNA-bd_HTH_TetR-type_CS"/>
</dbReference>
<dbReference type="PANTHER" id="PTHR30055:SF234">
    <property type="entry name" value="HTH-TYPE TRANSCRIPTIONAL REGULATOR BETI"/>
    <property type="match status" value="1"/>
</dbReference>
<dbReference type="InterPro" id="IPR009057">
    <property type="entry name" value="Homeodomain-like_sf"/>
</dbReference>
<dbReference type="Pfam" id="PF00440">
    <property type="entry name" value="TetR_N"/>
    <property type="match status" value="1"/>
</dbReference>
<feature type="compositionally biased region" description="Gly residues" evidence="5">
    <location>
        <begin position="206"/>
        <end position="218"/>
    </location>
</feature>
<keyword evidence="2 4" id="KW-0238">DNA-binding</keyword>
<dbReference type="EMBL" id="CP029042">
    <property type="protein sequence ID" value="AZS73243.1"/>
    <property type="molecule type" value="Genomic_DNA"/>
</dbReference>
<dbReference type="AlphaFoldDB" id="A0A3Q9K370"/>
<evidence type="ECO:0000256" key="4">
    <source>
        <dbReference type="PROSITE-ProRule" id="PRU00335"/>
    </source>
</evidence>
<evidence type="ECO:0000259" key="6">
    <source>
        <dbReference type="PROSITE" id="PS50977"/>
    </source>
</evidence>
<dbReference type="InterPro" id="IPR050109">
    <property type="entry name" value="HTH-type_TetR-like_transc_reg"/>
</dbReference>
<dbReference type="PROSITE" id="PS50977">
    <property type="entry name" value="HTH_TETR_2"/>
    <property type="match status" value="1"/>
</dbReference>
<reference evidence="7 8" key="1">
    <citation type="submission" date="2018-04" db="EMBL/GenBank/DDBJ databases">
        <title>Complete genome sequences of Streptomyces lydicus strain WYEC and characterization of antagonistic properties of biological control agents.</title>
        <authorList>
            <person name="Mariita R.M."/>
            <person name="Sello J.K."/>
        </authorList>
    </citation>
    <scope>NUCLEOTIDE SEQUENCE [LARGE SCALE GENOMIC DNA]</scope>
    <source>
        <strain evidence="7 8">WYEC 108</strain>
    </source>
</reference>
<dbReference type="PRINTS" id="PR00455">
    <property type="entry name" value="HTHTETR"/>
</dbReference>
<name>A0A3Q9K370_9ACTN</name>
<sequence length="259" mass="28828">MEREQRADRILDAAGELLLAWGYGRVTIDEIARRAKVGKGTVYLHWKTKDSLLLAVMLRAQFRMHQRQLARLREDPLELLPSRMMRRHFLEFQAEPVLRALYTDDADILGRLTETAKKDFAELMVQGDRNLRRHLEVLRAHGLVRDDTDVQHQCYSLLATATGFFLSEALLADRAPDSLEARAEILAHTLRSALEVPAGADSDPGPGLGSGTGPGSGSGPDANSARLRVAAAAAAPEIIAVYEQFTEFCAQEMRRQIRD</sequence>
<dbReference type="PANTHER" id="PTHR30055">
    <property type="entry name" value="HTH-TYPE TRANSCRIPTIONAL REGULATOR RUTR"/>
    <property type="match status" value="1"/>
</dbReference>
<evidence type="ECO:0000256" key="2">
    <source>
        <dbReference type="ARBA" id="ARBA00023125"/>
    </source>
</evidence>
<keyword evidence="3" id="KW-0804">Transcription</keyword>
<proteinExistence type="predicted"/>
<evidence type="ECO:0000256" key="1">
    <source>
        <dbReference type="ARBA" id="ARBA00023015"/>
    </source>
</evidence>